<feature type="chain" id="PRO_5023905667" evidence="1">
    <location>
        <begin position="20"/>
        <end position="112"/>
    </location>
</feature>
<keyword evidence="1" id="KW-0732">Signal</keyword>
<evidence type="ECO:0000313" key="3">
    <source>
        <dbReference type="Proteomes" id="UP000327011"/>
    </source>
</evidence>
<evidence type="ECO:0000313" key="2">
    <source>
        <dbReference type="EMBL" id="KAA9376454.1"/>
    </source>
</evidence>
<organism evidence="2 3">
    <name type="scientific">Microbispora cellulosiformans</name>
    <dbReference type="NCBI Taxonomy" id="2614688"/>
    <lineage>
        <taxon>Bacteria</taxon>
        <taxon>Bacillati</taxon>
        <taxon>Actinomycetota</taxon>
        <taxon>Actinomycetes</taxon>
        <taxon>Streptosporangiales</taxon>
        <taxon>Streptosporangiaceae</taxon>
        <taxon>Microbispora</taxon>
    </lineage>
</organism>
<dbReference type="EMBL" id="VYTZ01000008">
    <property type="protein sequence ID" value="KAA9376454.1"/>
    <property type="molecule type" value="Genomic_DNA"/>
</dbReference>
<dbReference type="AlphaFoldDB" id="A0A5J5JXN0"/>
<sequence length="112" mass="12695">MRASWATTALLLSLTLTLAACTREQKPPKSVDDEVHRRDQALVAVVQCLVDHDRIPRSDLSGQPWLVQDKVRGSAELVEWLSVHRETVYEGKTLQAWEDEATAAWPGWRCPF</sequence>
<dbReference type="RefSeq" id="WP_150936020.1">
    <property type="nucleotide sequence ID" value="NZ_VYTZ01000008.1"/>
</dbReference>
<keyword evidence="3" id="KW-1185">Reference proteome</keyword>
<accession>A0A5J5JXN0</accession>
<gene>
    <name evidence="2" type="ORF">F5972_23880</name>
</gene>
<comment type="caution">
    <text evidence="2">The sequence shown here is derived from an EMBL/GenBank/DDBJ whole genome shotgun (WGS) entry which is preliminary data.</text>
</comment>
<reference evidence="2 3" key="1">
    <citation type="submission" date="2019-09" db="EMBL/GenBank/DDBJ databases">
        <title>Screening of Novel Bioactive Compounds from Soil-Associated.</title>
        <authorList>
            <person name="Gong X."/>
        </authorList>
    </citation>
    <scope>NUCLEOTIDE SEQUENCE [LARGE SCALE GENOMIC DNA]</scope>
    <source>
        <strain evidence="2 3">Gxj-6</strain>
    </source>
</reference>
<dbReference type="Proteomes" id="UP000327011">
    <property type="component" value="Unassembled WGS sequence"/>
</dbReference>
<evidence type="ECO:0000256" key="1">
    <source>
        <dbReference type="SAM" id="SignalP"/>
    </source>
</evidence>
<proteinExistence type="predicted"/>
<name>A0A5J5JXN0_9ACTN</name>
<feature type="signal peptide" evidence="1">
    <location>
        <begin position="1"/>
        <end position="19"/>
    </location>
</feature>
<protein>
    <submittedName>
        <fullName evidence="2">Uncharacterized protein</fullName>
    </submittedName>
</protein>
<dbReference type="PROSITE" id="PS51257">
    <property type="entry name" value="PROKAR_LIPOPROTEIN"/>
    <property type="match status" value="1"/>
</dbReference>